<dbReference type="Pfam" id="PF13439">
    <property type="entry name" value="Glyco_transf_4"/>
    <property type="match status" value="1"/>
</dbReference>
<dbReference type="Proteomes" id="UP001404956">
    <property type="component" value="Unassembled WGS sequence"/>
</dbReference>
<accession>A0ABP9XA56</accession>
<dbReference type="InterPro" id="IPR028098">
    <property type="entry name" value="Glyco_trans_4-like_N"/>
</dbReference>
<dbReference type="PANTHER" id="PTHR12526">
    <property type="entry name" value="GLYCOSYLTRANSFERASE"/>
    <property type="match status" value="1"/>
</dbReference>
<gene>
    <name evidence="5" type="primary">mshA_2</name>
    <name evidence="5" type="ORF">Dalu01_00643</name>
</gene>
<evidence type="ECO:0000256" key="1">
    <source>
        <dbReference type="ARBA" id="ARBA00022676"/>
    </source>
</evidence>
<evidence type="ECO:0000313" key="5">
    <source>
        <dbReference type="EMBL" id="GAA5532259.1"/>
    </source>
</evidence>
<dbReference type="SUPFAM" id="SSF53756">
    <property type="entry name" value="UDP-Glycosyltransferase/glycogen phosphorylase"/>
    <property type="match status" value="1"/>
</dbReference>
<feature type="domain" description="Glycosyl transferase family 1" evidence="3">
    <location>
        <begin position="200"/>
        <end position="353"/>
    </location>
</feature>
<keyword evidence="2" id="KW-0808">Transferase</keyword>
<dbReference type="InterPro" id="IPR001296">
    <property type="entry name" value="Glyco_trans_1"/>
</dbReference>
<feature type="domain" description="Glycosyltransferase subfamily 4-like N-terminal" evidence="4">
    <location>
        <begin position="16"/>
        <end position="185"/>
    </location>
</feature>
<evidence type="ECO:0000313" key="6">
    <source>
        <dbReference type="Proteomes" id="UP001404956"/>
    </source>
</evidence>
<evidence type="ECO:0000256" key="2">
    <source>
        <dbReference type="ARBA" id="ARBA00022679"/>
    </source>
</evidence>
<dbReference type="PANTHER" id="PTHR12526:SF510">
    <property type="entry name" value="D-INOSITOL 3-PHOSPHATE GLYCOSYLTRANSFERASE"/>
    <property type="match status" value="1"/>
</dbReference>
<sequence>MGRPLRLLAVLPTLAPGGAEVQMAELLRGLPDHGIECELVTLLSSRPDEDLARRLHLSELRHTDLAVAEHLPGNQGLRHALTNLRRARPRLAAHIRAARPDVVYTRLWYAGVVVGSLNRRRLGFRHVANEENALDNLDDRGRVKRLLRRWVVAQADRWVAPTRGLHDELVRGGARAARGRVIHNATPLPERVAARVDRVPRLAAMGRLVPAKGFDRLLDAAAALRDRGVPFTLEIAGEGPERAALERQIVALGLGDRVRLVGYVASPLAFLLEQDVFVLSSRSEGFANVLAEAMACGLPAVAYDIAYGPNELILPGHTGLLVPDGDQAGMTDALAALATDPERRRAFGAAGRARAEAQFSVAGMTAQFAEVFFQAAGLTPDRGGERNVRNYWERA</sequence>
<name>A0ABP9XA56_9DEIO</name>
<proteinExistence type="predicted"/>
<keyword evidence="6" id="KW-1185">Reference proteome</keyword>
<organism evidence="5 6">
    <name type="scientific">Deinococcus aluminii</name>
    <dbReference type="NCBI Taxonomy" id="1656885"/>
    <lineage>
        <taxon>Bacteria</taxon>
        <taxon>Thermotogati</taxon>
        <taxon>Deinococcota</taxon>
        <taxon>Deinococci</taxon>
        <taxon>Deinococcales</taxon>
        <taxon>Deinococcaceae</taxon>
        <taxon>Deinococcus</taxon>
    </lineage>
</organism>
<dbReference type="Gene3D" id="3.40.50.2000">
    <property type="entry name" value="Glycogen Phosphorylase B"/>
    <property type="match status" value="2"/>
</dbReference>
<evidence type="ECO:0000259" key="4">
    <source>
        <dbReference type="Pfam" id="PF13439"/>
    </source>
</evidence>
<protein>
    <submittedName>
        <fullName evidence="5">D-inositol-3-phosphate glycosyltransferase</fullName>
    </submittedName>
</protein>
<reference evidence="5 6" key="1">
    <citation type="submission" date="2024-02" db="EMBL/GenBank/DDBJ databases">
        <title>Deinococcus aluminii NBRC 112889.</title>
        <authorList>
            <person name="Ichikawa N."/>
            <person name="Katano-Makiyama Y."/>
            <person name="Hidaka K."/>
        </authorList>
    </citation>
    <scope>NUCLEOTIDE SEQUENCE [LARGE SCALE GENOMIC DNA]</scope>
    <source>
        <strain evidence="5 6">NBRC 112889</strain>
    </source>
</reference>
<comment type="caution">
    <text evidence="5">The sequence shown here is derived from an EMBL/GenBank/DDBJ whole genome shotgun (WGS) entry which is preliminary data.</text>
</comment>
<dbReference type="EMBL" id="BAABRV010000001">
    <property type="protein sequence ID" value="GAA5532259.1"/>
    <property type="molecule type" value="Genomic_DNA"/>
</dbReference>
<keyword evidence="1" id="KW-0328">Glycosyltransferase</keyword>
<dbReference type="Pfam" id="PF00534">
    <property type="entry name" value="Glycos_transf_1"/>
    <property type="match status" value="1"/>
</dbReference>
<evidence type="ECO:0000259" key="3">
    <source>
        <dbReference type="Pfam" id="PF00534"/>
    </source>
</evidence>
<dbReference type="RefSeq" id="WP_345451180.1">
    <property type="nucleotide sequence ID" value="NZ_BAABRV010000001.1"/>
</dbReference>